<accession>A0A9P3LE63</accession>
<dbReference type="AlphaFoldDB" id="A0A9P3LE63"/>
<keyword evidence="3" id="KW-1185">Reference proteome</keyword>
<dbReference type="EMBL" id="BPQB01000020">
    <property type="protein sequence ID" value="GJE91168.1"/>
    <property type="molecule type" value="Genomic_DNA"/>
</dbReference>
<proteinExistence type="predicted"/>
<reference evidence="2 3" key="1">
    <citation type="submission" date="2021-08" db="EMBL/GenBank/DDBJ databases">
        <title>Draft Genome Sequence of Phanerochaete sordida strain YK-624.</title>
        <authorList>
            <person name="Mori T."/>
            <person name="Dohra H."/>
            <person name="Suzuki T."/>
            <person name="Kawagishi H."/>
            <person name="Hirai H."/>
        </authorList>
    </citation>
    <scope>NUCLEOTIDE SEQUENCE [LARGE SCALE GENOMIC DNA]</scope>
    <source>
        <strain evidence="2 3">YK-624</strain>
    </source>
</reference>
<feature type="compositionally biased region" description="Low complexity" evidence="1">
    <location>
        <begin position="462"/>
        <end position="489"/>
    </location>
</feature>
<dbReference type="Proteomes" id="UP000703269">
    <property type="component" value="Unassembled WGS sequence"/>
</dbReference>
<organism evidence="2 3">
    <name type="scientific">Phanerochaete sordida</name>
    <dbReference type="NCBI Taxonomy" id="48140"/>
    <lineage>
        <taxon>Eukaryota</taxon>
        <taxon>Fungi</taxon>
        <taxon>Dikarya</taxon>
        <taxon>Basidiomycota</taxon>
        <taxon>Agaricomycotina</taxon>
        <taxon>Agaricomycetes</taxon>
        <taxon>Polyporales</taxon>
        <taxon>Phanerochaetaceae</taxon>
        <taxon>Phanerochaete</taxon>
    </lineage>
</organism>
<feature type="compositionally biased region" description="Polar residues" evidence="1">
    <location>
        <begin position="193"/>
        <end position="207"/>
    </location>
</feature>
<feature type="compositionally biased region" description="Polar residues" evidence="1">
    <location>
        <begin position="337"/>
        <end position="362"/>
    </location>
</feature>
<evidence type="ECO:0000256" key="1">
    <source>
        <dbReference type="SAM" id="MobiDB-lite"/>
    </source>
</evidence>
<feature type="compositionally biased region" description="Acidic residues" evidence="1">
    <location>
        <begin position="528"/>
        <end position="544"/>
    </location>
</feature>
<evidence type="ECO:0000313" key="2">
    <source>
        <dbReference type="EMBL" id="GJE91168.1"/>
    </source>
</evidence>
<evidence type="ECO:0000313" key="3">
    <source>
        <dbReference type="Proteomes" id="UP000703269"/>
    </source>
</evidence>
<feature type="compositionally biased region" description="Pro residues" evidence="1">
    <location>
        <begin position="309"/>
        <end position="323"/>
    </location>
</feature>
<sequence>MTLFKDEISALPPLYYAQRHPPGHRRVLVGVPAEGRRFMLWSLVFLGRERIPVDCQLVGEPGDVWLTETTVQMRTLAGWTDWEPRRTPRGGFSHPYLPSDYKLSFLPSGKAFAYMRTRNDQWRAKWAALTPNRLRAHLYEIMGEDEESLRAATRAVNATTKPSGELMGYYEVPVKGVAAVVYAILARRTPMYSSPPQHTSVHISRSPTPTPALEEPVSPPEPRRHTRPLDLSTTAYANRSQYSVPYTIPVAGMYACYDPRCLDHHGHAACPSHAQSSQAERDQQLTGHPGTPEPAQSWATDTPPYTQTCPPPTSVWTQPPQPFAPQSSVSSWPSISTLTQSMQPMQPLTPQPSASSWESTDSLMYPPTPPPGPQEILHEVEPSPRPPTPDVPALDAPTPNALTSGAPTPEPSRAVHAAAPEPPFTLVNQLLGVIGNLQSRVAELEQRLAEQPPPARDGSSLPVAAPPAAVRPAAAPAAEEPPAAPPAVVCRYAPTPFVDHTQVVERDEFTDASSSPEPESPIAHDVDSDASEYDGSEEESDEEMLPITDGSPPNNLPAAQALEREAVAGALPPVEPVPAACAIDDSPSSVLERARLPSAPRTQPGFWTWMTQYWQS</sequence>
<feature type="compositionally biased region" description="Low complexity" evidence="1">
    <location>
        <begin position="327"/>
        <end position="336"/>
    </location>
</feature>
<protein>
    <submittedName>
        <fullName evidence="2">Uncharacterized protein</fullName>
    </submittedName>
</protein>
<gene>
    <name evidence="2" type="ORF">PsYK624_073170</name>
</gene>
<comment type="caution">
    <text evidence="2">The sequence shown here is derived from an EMBL/GenBank/DDBJ whole genome shotgun (WGS) entry which is preliminary data.</text>
</comment>
<feature type="region of interest" description="Disordered" evidence="1">
    <location>
        <begin position="445"/>
        <end position="558"/>
    </location>
</feature>
<feature type="region of interest" description="Disordered" evidence="1">
    <location>
        <begin position="269"/>
        <end position="420"/>
    </location>
</feature>
<name>A0A9P3LE63_9APHY</name>
<feature type="region of interest" description="Disordered" evidence="1">
    <location>
        <begin position="193"/>
        <end position="236"/>
    </location>
</feature>